<dbReference type="VEuPathDB" id="FungiDB:RhiirFUN_005041"/>
<dbReference type="VEuPathDB" id="FungiDB:FUN_005372"/>
<evidence type="ECO:0000313" key="3">
    <source>
        <dbReference type="Proteomes" id="UP000234323"/>
    </source>
</evidence>
<protein>
    <recommendedName>
        <fullName evidence="1">DUF7431 domain-containing protein</fullName>
    </recommendedName>
</protein>
<accession>A0A2I1HPS2</accession>
<dbReference type="VEuPathDB" id="FungiDB:RhiirA1_400183"/>
<organism evidence="2 3">
    <name type="scientific">Rhizophagus irregularis</name>
    <dbReference type="NCBI Taxonomy" id="588596"/>
    <lineage>
        <taxon>Eukaryota</taxon>
        <taxon>Fungi</taxon>
        <taxon>Fungi incertae sedis</taxon>
        <taxon>Mucoromycota</taxon>
        <taxon>Glomeromycotina</taxon>
        <taxon>Glomeromycetes</taxon>
        <taxon>Glomerales</taxon>
        <taxon>Glomeraceae</taxon>
        <taxon>Rhizophagus</taxon>
    </lineage>
</organism>
<dbReference type="Proteomes" id="UP000234323">
    <property type="component" value="Unassembled WGS sequence"/>
</dbReference>
<dbReference type="AlphaFoldDB" id="A0A2I1HPS2"/>
<name>A0A2I1HPS2_9GLOM</name>
<reference evidence="2 3" key="1">
    <citation type="submission" date="2015-10" db="EMBL/GenBank/DDBJ databases">
        <title>Genome analyses suggest a sexual origin of heterokaryosis in a supposedly ancient asexual fungus.</title>
        <authorList>
            <person name="Ropars J."/>
            <person name="Sedzielewska K."/>
            <person name="Noel J."/>
            <person name="Charron P."/>
            <person name="Farinelli L."/>
            <person name="Marton T."/>
            <person name="Kruger M."/>
            <person name="Pelin A."/>
            <person name="Brachmann A."/>
            <person name="Corradi N."/>
        </authorList>
    </citation>
    <scope>NUCLEOTIDE SEQUENCE [LARGE SCALE GENOMIC DNA]</scope>
    <source>
        <strain evidence="2 3">A4</strain>
    </source>
</reference>
<comment type="caution">
    <text evidence="2">The sequence shown here is derived from an EMBL/GenBank/DDBJ whole genome shotgun (WGS) entry which is preliminary data.</text>
</comment>
<proteinExistence type="predicted"/>
<sequence>MSFKLNYFSNNTKKITIKIINSPLQESKLVLLNPTDKLFTIRQKLEKDYNLLKFFSKFENENNGGSYEFAEIESNIEGQLSLSEIIDKNILYIGCEIKTDIDWKYFIKKRKLDYGCTMTFDEIKRAGKSAFLIKNCELKEIGVEGCKMDKGEFKSTEERMKITNLFFTADINIDKFVKLGMSIGNMKNKKSYSETSGSYHFIKHAKASLEFTKYLEPTPDFIKEVENAIISKDPAERFRQITEEYGQFIPMKVIFGGRVHFNEHITSTGGIAENTKDSTLNANTGGVLGAGVSSTSKNSEGDTNYCKFNCTRIIGGESPDSLGNFNEETWVKSLKEDYKKWDCIEYQNPISIFQLLSGKLRKQIIMSIGKRIHYSIIENFKYRIEKFGKPKKFELNNEKIPENVLKMIQNKDADCNIFATVTDMTELKNDFFTCQVLCSSSCSSLPPCPSSSCFCPPAKPSLLIHCVQNKFKKRECNLKIKWMVVGYYTDFNFILSDFNVQLKIFENKIVSDSQTMIDTLNFNYDHYVRKVPPCFGMPVLTKLTTSNNSIVIGHHFFDAQEENKIGAYTFSYCSKDRRYVKLPNFTFYILVISDYCTSNTYDIIPFEYQIMKKPYINLTDSPLRLISLYSTQKTNCESAFLRQNCKKIELISINSNNFLTKLLKTKNDFECLTFDLYISDYCTSNTYDIIPFEHQITKKPYIDLNSNVIDSPPKFISLYSTQKTNSESAFLKQNCKKIELISINSNNILTNLLKTKNDFECLTFDLYISGSPEDMFIYMMSLIF</sequence>
<dbReference type="InterPro" id="IPR055854">
    <property type="entry name" value="DUF7431"/>
</dbReference>
<keyword evidence="3" id="KW-1185">Reference proteome</keyword>
<evidence type="ECO:0000313" key="2">
    <source>
        <dbReference type="EMBL" id="PKY60803.1"/>
    </source>
</evidence>
<evidence type="ECO:0000259" key="1">
    <source>
        <dbReference type="Pfam" id="PF24209"/>
    </source>
</evidence>
<feature type="domain" description="DUF7431" evidence="1">
    <location>
        <begin position="372"/>
        <end position="655"/>
    </location>
</feature>
<dbReference type="Pfam" id="PF24209">
    <property type="entry name" value="DUF7431"/>
    <property type="match status" value="2"/>
</dbReference>
<dbReference type="EMBL" id="LLXI01004618">
    <property type="protein sequence ID" value="PKY60803.1"/>
    <property type="molecule type" value="Genomic_DNA"/>
</dbReference>
<gene>
    <name evidence="2" type="ORF">RhiirA4_484950</name>
</gene>
<feature type="domain" description="DUF7431" evidence="1">
    <location>
        <begin position="673"/>
        <end position="745"/>
    </location>
</feature>